<evidence type="ECO:0000313" key="3">
    <source>
        <dbReference type="Proteomes" id="UP000276443"/>
    </source>
</evidence>
<reference evidence="2 3" key="1">
    <citation type="submission" date="2018-11" db="EMBL/GenBank/DDBJ databases">
        <title>Genomic Encyclopedia of Type Strains, Phase IV (KMG-IV): sequencing the most valuable type-strain genomes for metagenomic binning, comparative biology and taxonomic classification.</title>
        <authorList>
            <person name="Goeker M."/>
        </authorList>
    </citation>
    <scope>NUCLEOTIDE SEQUENCE [LARGE SCALE GENOMIC DNA]</scope>
    <source>
        <strain evidence="2 3">DSM 18090</strain>
    </source>
</reference>
<feature type="transmembrane region" description="Helical" evidence="1">
    <location>
        <begin position="12"/>
        <end position="29"/>
    </location>
</feature>
<keyword evidence="1" id="KW-0472">Membrane</keyword>
<dbReference type="AlphaFoldDB" id="A0A3N5BVZ7"/>
<dbReference type="EMBL" id="RKRF01000014">
    <property type="protein sequence ID" value="RPF50085.1"/>
    <property type="molecule type" value="Genomic_DNA"/>
</dbReference>
<dbReference type="OrthoDB" id="2971162at2"/>
<feature type="transmembrane region" description="Helical" evidence="1">
    <location>
        <begin position="76"/>
        <end position="96"/>
    </location>
</feature>
<organism evidence="2 3">
    <name type="scientific">Aquisalibacillus elongatus</name>
    <dbReference type="NCBI Taxonomy" id="485577"/>
    <lineage>
        <taxon>Bacteria</taxon>
        <taxon>Bacillati</taxon>
        <taxon>Bacillota</taxon>
        <taxon>Bacilli</taxon>
        <taxon>Bacillales</taxon>
        <taxon>Bacillaceae</taxon>
        <taxon>Aquisalibacillus</taxon>
    </lineage>
</organism>
<feature type="transmembrane region" description="Helical" evidence="1">
    <location>
        <begin position="45"/>
        <end position="64"/>
    </location>
</feature>
<keyword evidence="3" id="KW-1185">Reference proteome</keyword>
<dbReference type="Proteomes" id="UP000276443">
    <property type="component" value="Unassembled WGS sequence"/>
</dbReference>
<gene>
    <name evidence="2" type="ORF">EDC24_2902</name>
</gene>
<proteinExistence type="predicted"/>
<evidence type="ECO:0000256" key="1">
    <source>
        <dbReference type="SAM" id="Phobius"/>
    </source>
</evidence>
<sequence>MNDKLWKVIQTSSGSTILIGGIILVLSLPKERKPSGGWEVEIPSVAFQITAINITSLIGFTFVFSSMVRRQKEVSLKVLLITFIYIICFGVFYLMLRSFRG</sequence>
<name>A0A3N5BVZ7_9BACI</name>
<comment type="caution">
    <text evidence="2">The sequence shown here is derived from an EMBL/GenBank/DDBJ whole genome shotgun (WGS) entry which is preliminary data.</text>
</comment>
<accession>A0A3N5BVZ7</accession>
<evidence type="ECO:0000313" key="2">
    <source>
        <dbReference type="EMBL" id="RPF50085.1"/>
    </source>
</evidence>
<keyword evidence="1" id="KW-0812">Transmembrane</keyword>
<protein>
    <submittedName>
        <fullName evidence="2">Uncharacterized protein</fullName>
    </submittedName>
</protein>
<keyword evidence="1" id="KW-1133">Transmembrane helix</keyword>